<dbReference type="PANTHER" id="PTHR30388:SF4">
    <property type="entry name" value="MOLYBDENUM COFACTOR INSERTION CHAPERONE PAOD"/>
    <property type="match status" value="1"/>
</dbReference>
<dbReference type="PANTHER" id="PTHR30388">
    <property type="entry name" value="ALDEHYDE OXIDOREDUCTASE MOLYBDENUM COFACTOR ASSEMBLY PROTEIN"/>
    <property type="match status" value="1"/>
</dbReference>
<dbReference type="OrthoDB" id="9815497at2"/>
<keyword evidence="3" id="KW-1185">Reference proteome</keyword>
<dbReference type="InterPro" id="IPR052698">
    <property type="entry name" value="MoCofactor_Util/Proc"/>
</dbReference>
<comment type="caution">
    <text evidence="2">The sequence shown here is derived from an EMBL/GenBank/DDBJ whole genome shotgun (WGS) entry which is preliminary data.</text>
</comment>
<evidence type="ECO:0000313" key="2">
    <source>
        <dbReference type="EMBL" id="TQM00568.1"/>
    </source>
</evidence>
<protein>
    <submittedName>
        <fullName evidence="2">Xanthine dehydrogenase accessory factor</fullName>
    </submittedName>
</protein>
<reference evidence="2 3" key="1">
    <citation type="submission" date="2019-06" db="EMBL/GenBank/DDBJ databases">
        <title>Sequencing the genomes of 1000 actinobacteria strains.</title>
        <authorList>
            <person name="Klenk H.-P."/>
        </authorList>
    </citation>
    <scope>NUCLEOTIDE SEQUENCE [LARGE SCALE GENOMIC DNA]</scope>
    <source>
        <strain evidence="2 3">DSM 102200</strain>
    </source>
</reference>
<dbReference type="Gene3D" id="3.40.50.720">
    <property type="entry name" value="NAD(P)-binding Rossmann-like Domain"/>
    <property type="match status" value="1"/>
</dbReference>
<dbReference type="EMBL" id="VFOZ01000001">
    <property type="protein sequence ID" value="TQM00568.1"/>
    <property type="molecule type" value="Genomic_DNA"/>
</dbReference>
<feature type="domain" description="XdhC Rossmann" evidence="1">
    <location>
        <begin position="173"/>
        <end position="293"/>
    </location>
</feature>
<evidence type="ECO:0000259" key="1">
    <source>
        <dbReference type="Pfam" id="PF13478"/>
    </source>
</evidence>
<dbReference type="InterPro" id="IPR027051">
    <property type="entry name" value="XdhC_Rossmann_dom"/>
</dbReference>
<dbReference type="AlphaFoldDB" id="A0A543CUM1"/>
<accession>A0A543CUM1</accession>
<sequence>MYDIAVSAVACLRAGTRVDVAWAVETHGFSARDHTEALMITPGGGRVGSVLSGSLNDRLAGLAGEEGGGRLVDLHVGEVDALVAGLSCGGDARCLLVPAAELPERLWELLADREPICLVTRLDGGAVAETTVYDRTTVGDAGEDTERLFRRAVSVSTIEGDTVTTVLWPVPKLVVIGAGAIAEALVAAAGLLGWNTQTMTDADAAATVLAELAPLDNVVVISHDAEIAGRALMAVLSGGAGYVGALGSRRTQQARADWLAEHGVTELDRIHGPAGLDIGANTPAEIALSILAEALAVRSGAGAGSLRSRPGSIHAPGKANA</sequence>
<organism evidence="2 3">
    <name type="scientific">Actinoallomurus bryophytorum</name>
    <dbReference type="NCBI Taxonomy" id="1490222"/>
    <lineage>
        <taxon>Bacteria</taxon>
        <taxon>Bacillati</taxon>
        <taxon>Actinomycetota</taxon>
        <taxon>Actinomycetes</taxon>
        <taxon>Streptosporangiales</taxon>
        <taxon>Thermomonosporaceae</taxon>
        <taxon>Actinoallomurus</taxon>
    </lineage>
</organism>
<name>A0A543CUM1_9ACTN</name>
<dbReference type="Proteomes" id="UP000316096">
    <property type="component" value="Unassembled WGS sequence"/>
</dbReference>
<evidence type="ECO:0000313" key="3">
    <source>
        <dbReference type="Proteomes" id="UP000316096"/>
    </source>
</evidence>
<dbReference type="RefSeq" id="WP_141960220.1">
    <property type="nucleotide sequence ID" value="NZ_VFOZ01000001.1"/>
</dbReference>
<dbReference type="Pfam" id="PF13478">
    <property type="entry name" value="XdhC_C"/>
    <property type="match status" value="1"/>
</dbReference>
<proteinExistence type="predicted"/>
<gene>
    <name evidence="2" type="ORF">FB559_6283</name>
</gene>